<dbReference type="RefSeq" id="WP_013042560.1">
    <property type="nucleotide sequence ID" value="NC_014008.1"/>
</dbReference>
<evidence type="ECO:0000313" key="7">
    <source>
        <dbReference type="Proteomes" id="UP000000925"/>
    </source>
</evidence>
<dbReference type="GO" id="GO:0043565">
    <property type="term" value="F:sequence-specific DNA binding"/>
    <property type="evidence" value="ECO:0007669"/>
    <property type="project" value="InterPro"/>
</dbReference>
<reference evidence="6 7" key="1">
    <citation type="journal article" date="2010" name="Stand. Genomic Sci.">
        <title>Complete genome sequence of Coraliomargarita akajimensis type strain (04OKA010-24).</title>
        <authorList>
            <person name="Mavromatis K."/>
            <person name="Abt B."/>
            <person name="Brambilla E."/>
            <person name="Lapidus A."/>
            <person name="Copeland A."/>
            <person name="Deshpande S."/>
            <person name="Nolan M."/>
            <person name="Lucas S."/>
            <person name="Tice H."/>
            <person name="Cheng J.F."/>
            <person name="Han C."/>
            <person name="Detter J.C."/>
            <person name="Woyke T."/>
            <person name="Goodwin L."/>
            <person name="Pitluck S."/>
            <person name="Held B."/>
            <person name="Brettin T."/>
            <person name="Tapia R."/>
            <person name="Ivanova N."/>
            <person name="Mikhailova N."/>
            <person name="Pati A."/>
            <person name="Liolios K."/>
            <person name="Chen A."/>
            <person name="Palaniappan K."/>
            <person name="Land M."/>
            <person name="Hauser L."/>
            <person name="Chang Y.J."/>
            <person name="Jeffries C.D."/>
            <person name="Rohde M."/>
            <person name="Goker M."/>
            <person name="Bristow J."/>
            <person name="Eisen J.A."/>
            <person name="Markowitz V."/>
            <person name="Hugenholtz P."/>
            <person name="Klenk H.P."/>
            <person name="Kyrpides N.C."/>
        </authorList>
    </citation>
    <scope>NUCLEOTIDE SEQUENCE [LARGE SCALE GENOMIC DNA]</scope>
    <source>
        <strain evidence="7">DSM 45221 / IAM 15411 / JCM 23193 / KCTC 12865</strain>
    </source>
</reference>
<feature type="transmembrane region" description="Helical" evidence="4">
    <location>
        <begin position="150"/>
        <end position="173"/>
    </location>
</feature>
<dbReference type="Gene3D" id="1.10.10.60">
    <property type="entry name" value="Homeodomain-like"/>
    <property type="match status" value="2"/>
</dbReference>
<dbReference type="PRINTS" id="PR00032">
    <property type="entry name" value="HTHARAC"/>
</dbReference>
<protein>
    <submittedName>
        <fullName evidence="6">Transcriptional regulator, AraC family</fullName>
    </submittedName>
</protein>
<dbReference type="InterPro" id="IPR009057">
    <property type="entry name" value="Homeodomain-like_sf"/>
</dbReference>
<dbReference type="Proteomes" id="UP000000925">
    <property type="component" value="Chromosome"/>
</dbReference>
<accession>D5EQ68</accession>
<dbReference type="GO" id="GO:0003700">
    <property type="term" value="F:DNA-binding transcription factor activity"/>
    <property type="evidence" value="ECO:0007669"/>
    <property type="project" value="InterPro"/>
</dbReference>
<keyword evidence="1" id="KW-0805">Transcription regulation</keyword>
<dbReference type="Pfam" id="PF12833">
    <property type="entry name" value="HTH_18"/>
    <property type="match status" value="1"/>
</dbReference>
<dbReference type="SMART" id="SM00342">
    <property type="entry name" value="HTH_ARAC"/>
    <property type="match status" value="1"/>
</dbReference>
<feature type="transmembrane region" description="Helical" evidence="4">
    <location>
        <begin position="71"/>
        <end position="90"/>
    </location>
</feature>
<dbReference type="AlphaFoldDB" id="D5EQ68"/>
<dbReference type="InterPro" id="IPR018060">
    <property type="entry name" value="HTH_AraC"/>
</dbReference>
<evidence type="ECO:0000256" key="1">
    <source>
        <dbReference type="ARBA" id="ARBA00023015"/>
    </source>
</evidence>
<feature type="transmembrane region" description="Helical" evidence="4">
    <location>
        <begin position="102"/>
        <end position="121"/>
    </location>
</feature>
<organism evidence="6 7">
    <name type="scientific">Coraliomargarita akajimensis (strain DSM 45221 / IAM 15411 / JCM 23193 / KCTC 12865 / 04OKA010-24)</name>
    <dbReference type="NCBI Taxonomy" id="583355"/>
    <lineage>
        <taxon>Bacteria</taxon>
        <taxon>Pseudomonadati</taxon>
        <taxon>Verrucomicrobiota</taxon>
        <taxon>Opitutia</taxon>
        <taxon>Puniceicoccales</taxon>
        <taxon>Coraliomargaritaceae</taxon>
        <taxon>Coraliomargarita</taxon>
    </lineage>
</organism>
<evidence type="ECO:0000256" key="3">
    <source>
        <dbReference type="ARBA" id="ARBA00023163"/>
    </source>
</evidence>
<dbReference type="PANTHER" id="PTHR43280:SF2">
    <property type="entry name" value="HTH-TYPE TRANSCRIPTIONAL REGULATOR EXSA"/>
    <property type="match status" value="1"/>
</dbReference>
<dbReference type="InterPro" id="IPR020449">
    <property type="entry name" value="Tscrpt_reg_AraC-type_HTH"/>
</dbReference>
<keyword evidence="3" id="KW-0804">Transcription</keyword>
<dbReference type="HOGENOM" id="CLU_616375_0_0_0"/>
<keyword evidence="7" id="KW-1185">Reference proteome</keyword>
<dbReference type="InterPro" id="IPR018062">
    <property type="entry name" value="HTH_AraC-typ_CS"/>
</dbReference>
<evidence type="ECO:0000256" key="4">
    <source>
        <dbReference type="SAM" id="Phobius"/>
    </source>
</evidence>
<dbReference type="PROSITE" id="PS01124">
    <property type="entry name" value="HTH_ARAC_FAMILY_2"/>
    <property type="match status" value="1"/>
</dbReference>
<feature type="domain" description="HTH araC/xylS-type" evidence="5">
    <location>
        <begin position="346"/>
        <end position="442"/>
    </location>
</feature>
<keyword evidence="4" id="KW-0472">Membrane</keyword>
<dbReference type="PROSITE" id="PS00041">
    <property type="entry name" value="HTH_ARAC_FAMILY_1"/>
    <property type="match status" value="1"/>
</dbReference>
<dbReference type="PANTHER" id="PTHR43280">
    <property type="entry name" value="ARAC-FAMILY TRANSCRIPTIONAL REGULATOR"/>
    <property type="match status" value="1"/>
</dbReference>
<dbReference type="OrthoDB" id="186231at2"/>
<dbReference type="eggNOG" id="COG2207">
    <property type="taxonomic scope" value="Bacteria"/>
</dbReference>
<evidence type="ECO:0000256" key="2">
    <source>
        <dbReference type="ARBA" id="ARBA00023125"/>
    </source>
</evidence>
<proteinExistence type="predicted"/>
<feature type="transmembrane region" description="Helical" evidence="4">
    <location>
        <begin position="40"/>
        <end position="59"/>
    </location>
</feature>
<feature type="transmembrane region" description="Helical" evidence="4">
    <location>
        <begin position="180"/>
        <end position="199"/>
    </location>
</feature>
<evidence type="ECO:0000313" key="6">
    <source>
        <dbReference type="EMBL" id="ADE53836.1"/>
    </source>
</evidence>
<feature type="transmembrane region" description="Helical" evidence="4">
    <location>
        <begin position="12"/>
        <end position="31"/>
    </location>
</feature>
<name>D5EQ68_CORAD</name>
<sequence length="447" mass="49097">MFTIPPGIYENLLAPIMAAQIFMVVLIYVLLVRKRIAINYQLYVCFLLSFIVFLVGRALQEFTDSVTGEKILYARMSLLFSLGVPSLLVAAAKQSGLRLQKLLYVVPYVAGILISVLYVAVMDAGKSALLFTPEMMAPLGIPCTVQSGRIIVLIGALVGLVLPSACLILNELFGRRNRTLLSFFSGSLLFGSLMMLGMSPNYTVGVYYVGSMVSACCWAWAVFADLRDMKGKAWLLKEELRYVALSGRAQSSAEIERLLNSLEELSDGDLGMYKLRIREILSSLIDASVAAGGEVDALLERHKAQSDAIEGSSDSMQIRQIVQTEASELSALIADIPSQQASVVAERTKAYLEGHYCEEISVETVAEHLELSRAHLMREFKKATGQTVNQYLTALRMDRAKELLVAKSVTDTAFEVGYNNSNYFSTVFKKHEGLTPAAYKKQVSGVG</sequence>
<dbReference type="STRING" id="583355.Caka_0812"/>
<dbReference type="EMBL" id="CP001998">
    <property type="protein sequence ID" value="ADE53836.1"/>
    <property type="molecule type" value="Genomic_DNA"/>
</dbReference>
<keyword evidence="2" id="KW-0238">DNA-binding</keyword>
<dbReference type="KEGG" id="caa:Caka_0812"/>
<gene>
    <name evidence="6" type="ordered locus">Caka_0812</name>
</gene>
<keyword evidence="4" id="KW-0812">Transmembrane</keyword>
<feature type="transmembrane region" description="Helical" evidence="4">
    <location>
        <begin position="205"/>
        <end position="223"/>
    </location>
</feature>
<dbReference type="SUPFAM" id="SSF46689">
    <property type="entry name" value="Homeodomain-like"/>
    <property type="match status" value="2"/>
</dbReference>
<keyword evidence="4" id="KW-1133">Transmembrane helix</keyword>
<evidence type="ECO:0000259" key="5">
    <source>
        <dbReference type="PROSITE" id="PS01124"/>
    </source>
</evidence>